<comment type="subcellular location">
    <subcellularLocation>
        <location evidence="2 12">Cytoplasm</location>
    </subcellularLocation>
</comment>
<dbReference type="PANTHER" id="PTHR21210:SF0">
    <property type="entry name" value="TRNA (URACIL-O(2)-)-METHYLTRANSFERASE-RELATED"/>
    <property type="match status" value="1"/>
</dbReference>
<evidence type="ECO:0000256" key="6">
    <source>
        <dbReference type="ARBA" id="ARBA00022490"/>
    </source>
</evidence>
<comment type="similarity">
    <text evidence="3 12">Belongs to the TRM44 family.</text>
</comment>
<dbReference type="PANTHER" id="PTHR21210">
    <property type="entry name" value="TRNA (URACIL-O(2)-)-METHYLTRANSFERASE-RELATED"/>
    <property type="match status" value="1"/>
</dbReference>
<feature type="non-terminal residue" evidence="13">
    <location>
        <position position="1"/>
    </location>
</feature>
<dbReference type="Proteomes" id="UP000193560">
    <property type="component" value="Unassembled WGS sequence"/>
</dbReference>
<keyword evidence="14" id="KW-1185">Reference proteome</keyword>
<organism evidence="13 14">
    <name type="scientific">Absidia repens</name>
    <dbReference type="NCBI Taxonomy" id="90262"/>
    <lineage>
        <taxon>Eukaryota</taxon>
        <taxon>Fungi</taxon>
        <taxon>Fungi incertae sedis</taxon>
        <taxon>Mucoromycota</taxon>
        <taxon>Mucoromycotina</taxon>
        <taxon>Mucoromycetes</taxon>
        <taxon>Mucorales</taxon>
        <taxon>Cunninghamellaceae</taxon>
        <taxon>Absidia</taxon>
    </lineage>
</organism>
<evidence type="ECO:0000256" key="10">
    <source>
        <dbReference type="ARBA" id="ARBA00022694"/>
    </source>
</evidence>
<evidence type="ECO:0000256" key="4">
    <source>
        <dbReference type="ARBA" id="ARBA00012795"/>
    </source>
</evidence>
<keyword evidence="8 12" id="KW-0808">Transferase</keyword>
<evidence type="ECO:0000256" key="9">
    <source>
        <dbReference type="ARBA" id="ARBA00022691"/>
    </source>
</evidence>
<accession>A0A1X2IZ12</accession>
<sequence length="494" mass="56428">MKTESTKATKAIDPADLFTQFNPSLYFNEPRLFNSNTTNIDSDAGVKSSPWYTLIEQSVPTSRTAFWETVKRWTAEPQYAIPPIEKADIISTIATDTGHSVNKDDLAFETVVRHLIPKRKTKDSMLSETVKYYEYFTEDSIYEGRVTYQPDISATVEDLPFYYPKVLAYGFTFTSTSVDSDCSGTLRLQIQPVQSTGIPVIADQKMRKALETIIHKLFKWCIQARIGYKKKAHHDSLVPKDVYLHKYQEIKTKYAGVLVSSWTEKTDPRKFVYEDIAIASYLICLWLMEEEQTKLKPTFVDLGCGNGLLTYLLSKEGYNGFGVDMASRRIWKKLCDDDEKSDMLKVEALYPATVTYQADWIIGNHADELVPWVPIITTKSGNNCKFFVIPCCLYGLDGSRTLPLMNEEGGKYRAYTNYIKKIATQCGFDCEEDYLRIPSTKNIALIGRNRRQIVNRGQLEEIEAPGIGFTLRKTDREKEELRRLANKRAKIGTN</sequence>
<dbReference type="SUPFAM" id="SSF53335">
    <property type="entry name" value="S-adenosyl-L-methionine-dependent methyltransferases"/>
    <property type="match status" value="1"/>
</dbReference>
<evidence type="ECO:0000256" key="8">
    <source>
        <dbReference type="ARBA" id="ARBA00022679"/>
    </source>
</evidence>
<keyword evidence="9 12" id="KW-0949">S-adenosyl-L-methionine</keyword>
<dbReference type="InterPro" id="IPR011671">
    <property type="entry name" value="tRNA_uracil_MeTrfase"/>
</dbReference>
<dbReference type="STRING" id="90262.A0A1X2IZ12"/>
<dbReference type="AlphaFoldDB" id="A0A1X2IZ12"/>
<evidence type="ECO:0000313" key="14">
    <source>
        <dbReference type="Proteomes" id="UP000193560"/>
    </source>
</evidence>
<protein>
    <recommendedName>
        <fullName evidence="5 12">tRNA (uracil-O(2)-)-methyltransferase</fullName>
        <ecNumber evidence="4 12">2.1.1.211</ecNumber>
    </recommendedName>
</protein>
<dbReference type="InterPro" id="IPR029063">
    <property type="entry name" value="SAM-dependent_MTases_sf"/>
</dbReference>
<evidence type="ECO:0000256" key="11">
    <source>
        <dbReference type="ARBA" id="ARBA00047957"/>
    </source>
</evidence>
<dbReference type="OrthoDB" id="10047021at2759"/>
<evidence type="ECO:0000313" key="13">
    <source>
        <dbReference type="EMBL" id="ORZ24566.1"/>
    </source>
</evidence>
<gene>
    <name evidence="13" type="ORF">BCR42DRAFT_366002</name>
</gene>
<keyword evidence="10 12" id="KW-0819">tRNA processing</keyword>
<evidence type="ECO:0000256" key="3">
    <source>
        <dbReference type="ARBA" id="ARBA00009056"/>
    </source>
</evidence>
<reference evidence="13 14" key="1">
    <citation type="submission" date="2016-07" db="EMBL/GenBank/DDBJ databases">
        <title>Pervasive Adenine N6-methylation of Active Genes in Fungi.</title>
        <authorList>
            <consortium name="DOE Joint Genome Institute"/>
            <person name="Mondo S.J."/>
            <person name="Dannebaum R.O."/>
            <person name="Kuo R.C."/>
            <person name="Labutti K."/>
            <person name="Haridas S."/>
            <person name="Kuo A."/>
            <person name="Salamov A."/>
            <person name="Ahrendt S.R."/>
            <person name="Lipzen A."/>
            <person name="Sullivan W."/>
            <person name="Andreopoulos W.B."/>
            <person name="Clum A."/>
            <person name="Lindquist E."/>
            <person name="Daum C."/>
            <person name="Ramamoorthy G.K."/>
            <person name="Gryganskyi A."/>
            <person name="Culley D."/>
            <person name="Magnuson J.K."/>
            <person name="James T.Y."/>
            <person name="O'Malley M.A."/>
            <person name="Stajich J.E."/>
            <person name="Spatafora J.W."/>
            <person name="Visel A."/>
            <person name="Grigoriev I.V."/>
        </authorList>
    </citation>
    <scope>NUCLEOTIDE SEQUENCE [LARGE SCALE GENOMIC DNA]</scope>
    <source>
        <strain evidence="13 14">NRRL 1336</strain>
    </source>
</reference>
<dbReference type="EMBL" id="MCGE01000002">
    <property type="protein sequence ID" value="ORZ24566.1"/>
    <property type="molecule type" value="Genomic_DNA"/>
</dbReference>
<dbReference type="Pfam" id="PF07757">
    <property type="entry name" value="AdoMet_MTase"/>
    <property type="match status" value="1"/>
</dbReference>
<comment type="caution">
    <text evidence="13">The sequence shown here is derived from an EMBL/GenBank/DDBJ whole genome shotgun (WGS) entry which is preliminary data.</text>
</comment>
<keyword evidence="6 12" id="KW-0963">Cytoplasm</keyword>
<comment type="function">
    <text evidence="12">Adenosyl-L-methionine (AdoMet)-dependent tRNA (uracil-O(2)-)-methyltransferase.</text>
</comment>
<name>A0A1X2IZ12_9FUNG</name>
<dbReference type="GO" id="GO:0141101">
    <property type="term" value="F:tRNA(Ser) (uridine(44)-2'-O-)-methyltransferase activity"/>
    <property type="evidence" value="ECO:0007669"/>
    <property type="project" value="UniProtKB-EC"/>
</dbReference>
<evidence type="ECO:0000256" key="2">
    <source>
        <dbReference type="ARBA" id="ARBA00004496"/>
    </source>
</evidence>
<dbReference type="GO" id="GO:0005737">
    <property type="term" value="C:cytoplasm"/>
    <property type="evidence" value="ECO:0007669"/>
    <property type="project" value="UniProtKB-SubCell"/>
</dbReference>
<comment type="function">
    <text evidence="1">Probable adenosyl-L-methionine (AdoMet)-dependent tRNA (uracil-O(2)-)-methyltransferase.</text>
</comment>
<dbReference type="GO" id="GO:0030488">
    <property type="term" value="P:tRNA methylation"/>
    <property type="evidence" value="ECO:0007669"/>
    <property type="project" value="UniProtKB-UniRule"/>
</dbReference>
<dbReference type="EC" id="2.1.1.211" evidence="4 12"/>
<comment type="catalytic activity">
    <reaction evidence="11 12">
        <text>uridine(44) in tRNA(Ser) + S-adenosyl-L-methionine = 2'-O-methyluridine(44) in tRNA(Ser) + S-adenosyl-L-homocysteine + H(+)</text>
        <dbReference type="Rhea" id="RHEA:43100"/>
        <dbReference type="Rhea" id="RHEA-COMP:10339"/>
        <dbReference type="Rhea" id="RHEA-COMP:10340"/>
        <dbReference type="ChEBI" id="CHEBI:15378"/>
        <dbReference type="ChEBI" id="CHEBI:57856"/>
        <dbReference type="ChEBI" id="CHEBI:59789"/>
        <dbReference type="ChEBI" id="CHEBI:65315"/>
        <dbReference type="ChEBI" id="CHEBI:74478"/>
        <dbReference type="EC" id="2.1.1.211"/>
    </reaction>
</comment>
<keyword evidence="7 12" id="KW-0489">Methyltransferase</keyword>
<evidence type="ECO:0000256" key="1">
    <source>
        <dbReference type="ARBA" id="ARBA00002778"/>
    </source>
</evidence>
<evidence type="ECO:0000256" key="5">
    <source>
        <dbReference type="ARBA" id="ARBA00017788"/>
    </source>
</evidence>
<evidence type="ECO:0000256" key="12">
    <source>
        <dbReference type="RuleBase" id="RU368004"/>
    </source>
</evidence>
<dbReference type="Gene3D" id="3.40.50.150">
    <property type="entry name" value="Vaccinia Virus protein VP39"/>
    <property type="match status" value="1"/>
</dbReference>
<evidence type="ECO:0000256" key="7">
    <source>
        <dbReference type="ARBA" id="ARBA00022603"/>
    </source>
</evidence>
<proteinExistence type="inferred from homology"/>